<keyword evidence="3 7" id="KW-0812">Transmembrane</keyword>
<dbReference type="GO" id="GO:0009873">
    <property type="term" value="P:ethylene-activated signaling pathway"/>
    <property type="evidence" value="ECO:0007669"/>
    <property type="project" value="InterPro"/>
</dbReference>
<comment type="subcellular location">
    <subcellularLocation>
        <location evidence="1">Membrane</location>
        <topology evidence="1">Multi-pass membrane protein</topology>
    </subcellularLocation>
</comment>
<feature type="transmembrane region" description="Helical" evidence="7">
    <location>
        <begin position="156"/>
        <end position="175"/>
    </location>
</feature>
<comment type="caution">
    <text evidence="8">The sequence shown here is derived from an EMBL/GenBank/DDBJ whole genome shotgun (WGS) entry which is preliminary data.</text>
</comment>
<dbReference type="GO" id="GO:0005886">
    <property type="term" value="C:plasma membrane"/>
    <property type="evidence" value="ECO:0007669"/>
    <property type="project" value="TreeGrafter"/>
</dbReference>
<feature type="compositionally biased region" description="Polar residues" evidence="6">
    <location>
        <begin position="1284"/>
        <end position="1294"/>
    </location>
</feature>
<feature type="transmembrane region" description="Helical" evidence="7">
    <location>
        <begin position="14"/>
        <end position="32"/>
    </location>
</feature>
<evidence type="ECO:0000256" key="4">
    <source>
        <dbReference type="ARBA" id="ARBA00022989"/>
    </source>
</evidence>
<dbReference type="PIRSF" id="PIRSF037378">
    <property type="entry name" value="EIN2"/>
    <property type="match status" value="1"/>
</dbReference>
<keyword evidence="9" id="KW-1185">Reference proteome</keyword>
<evidence type="ECO:0000256" key="2">
    <source>
        <dbReference type="ARBA" id="ARBA00009965"/>
    </source>
</evidence>
<feature type="transmembrane region" description="Helical" evidence="7">
    <location>
        <begin position="396"/>
        <end position="418"/>
    </location>
</feature>
<evidence type="ECO:0000313" key="8">
    <source>
        <dbReference type="EMBL" id="KAK4784169.1"/>
    </source>
</evidence>
<dbReference type="PANTHER" id="PTHR11706:SF75">
    <property type="entry name" value="ETHYLENE-INSENSITIVE PROTEIN 2"/>
    <property type="match status" value="1"/>
</dbReference>
<evidence type="ECO:0000313" key="9">
    <source>
        <dbReference type="Proteomes" id="UP001346149"/>
    </source>
</evidence>
<keyword evidence="4 7" id="KW-1133">Transmembrane helix</keyword>
<accession>A0AAN7LH23</accession>
<feature type="region of interest" description="Disordered" evidence="6">
    <location>
        <begin position="629"/>
        <end position="656"/>
    </location>
</feature>
<reference evidence="8 9" key="1">
    <citation type="journal article" date="2023" name="Hortic Res">
        <title>Pangenome of water caltrop reveals structural variations and asymmetric subgenome divergence after allopolyploidization.</title>
        <authorList>
            <person name="Zhang X."/>
            <person name="Chen Y."/>
            <person name="Wang L."/>
            <person name="Yuan Y."/>
            <person name="Fang M."/>
            <person name="Shi L."/>
            <person name="Lu R."/>
            <person name="Comes H.P."/>
            <person name="Ma Y."/>
            <person name="Chen Y."/>
            <person name="Huang G."/>
            <person name="Zhou Y."/>
            <person name="Zheng Z."/>
            <person name="Qiu Y."/>
        </authorList>
    </citation>
    <scope>NUCLEOTIDE SEQUENCE [LARGE SCALE GENOMIC DNA]</scope>
    <source>
        <strain evidence="8">F231</strain>
    </source>
</reference>
<protein>
    <submittedName>
        <fullName evidence="8">Uncharacterized protein</fullName>
    </submittedName>
</protein>
<feature type="compositionally biased region" description="Low complexity" evidence="6">
    <location>
        <begin position="1295"/>
        <end position="1310"/>
    </location>
</feature>
<feature type="transmembrane region" description="Helical" evidence="7">
    <location>
        <begin position="122"/>
        <end position="144"/>
    </location>
</feature>
<evidence type="ECO:0000256" key="3">
    <source>
        <dbReference type="ARBA" id="ARBA00022692"/>
    </source>
</evidence>
<evidence type="ECO:0000256" key="5">
    <source>
        <dbReference type="ARBA" id="ARBA00023136"/>
    </source>
</evidence>
<dbReference type="PRINTS" id="PR00447">
    <property type="entry name" value="NATRESASSCMP"/>
</dbReference>
<feature type="compositionally biased region" description="Polar residues" evidence="6">
    <location>
        <begin position="734"/>
        <end position="752"/>
    </location>
</feature>
<keyword evidence="5 7" id="KW-0472">Membrane</keyword>
<feature type="transmembrane region" description="Helical" evidence="7">
    <location>
        <begin position="92"/>
        <end position="116"/>
    </location>
</feature>
<feature type="transmembrane region" description="Helical" evidence="7">
    <location>
        <begin position="439"/>
        <end position="458"/>
    </location>
</feature>
<feature type="transmembrane region" description="Helical" evidence="7">
    <location>
        <begin position="353"/>
        <end position="376"/>
    </location>
</feature>
<feature type="transmembrane region" description="Helical" evidence="7">
    <location>
        <begin position="195"/>
        <end position="216"/>
    </location>
</feature>
<dbReference type="PANTHER" id="PTHR11706">
    <property type="entry name" value="SOLUTE CARRIER PROTEIN FAMILY 11 MEMBER"/>
    <property type="match status" value="1"/>
</dbReference>
<name>A0AAN7LH23_TRANT</name>
<feature type="region of interest" description="Disordered" evidence="6">
    <location>
        <begin position="714"/>
        <end position="759"/>
    </location>
</feature>
<evidence type="ECO:0000256" key="7">
    <source>
        <dbReference type="SAM" id="Phobius"/>
    </source>
</evidence>
<feature type="region of interest" description="Disordered" evidence="6">
    <location>
        <begin position="1279"/>
        <end position="1310"/>
    </location>
</feature>
<dbReference type="InterPro" id="IPR001046">
    <property type="entry name" value="NRAMP_fam"/>
</dbReference>
<organism evidence="8 9">
    <name type="scientific">Trapa natans</name>
    <name type="common">Water chestnut</name>
    <dbReference type="NCBI Taxonomy" id="22666"/>
    <lineage>
        <taxon>Eukaryota</taxon>
        <taxon>Viridiplantae</taxon>
        <taxon>Streptophyta</taxon>
        <taxon>Embryophyta</taxon>
        <taxon>Tracheophyta</taxon>
        <taxon>Spermatophyta</taxon>
        <taxon>Magnoliopsida</taxon>
        <taxon>eudicotyledons</taxon>
        <taxon>Gunneridae</taxon>
        <taxon>Pentapetalae</taxon>
        <taxon>rosids</taxon>
        <taxon>malvids</taxon>
        <taxon>Myrtales</taxon>
        <taxon>Lythraceae</taxon>
        <taxon>Trapa</taxon>
    </lineage>
</organism>
<dbReference type="Proteomes" id="UP001346149">
    <property type="component" value="Unassembled WGS sequence"/>
</dbReference>
<dbReference type="InterPro" id="IPR017187">
    <property type="entry name" value="EIN2"/>
</dbReference>
<gene>
    <name evidence="8" type="ORF">SAY86_018537</name>
</gene>
<dbReference type="GO" id="GO:0034755">
    <property type="term" value="P:iron ion transmembrane transport"/>
    <property type="evidence" value="ECO:0007669"/>
    <property type="project" value="TreeGrafter"/>
</dbReference>
<evidence type="ECO:0000256" key="1">
    <source>
        <dbReference type="ARBA" id="ARBA00004141"/>
    </source>
</evidence>
<sequence>MESETTSSNNIPVVFRRLIPAAVPALLIAIGYVDPGKWAAIVEGGARFGFDLVIPMLVLNLAAILCQYMSARVGVVIGKDLAEICSDEYDKYTCALLGVQTEICVITSDLTMILGIAHGLNLLLGVDLFTCVFLTTVDAVFYPILATLMVNYKAKYICFCMAGSVLFLYTYGIFVNQPEISSSINGILPKLSAESAFTLMSLLGASILPQNFYLHSALVLQNLMQPNVSKETLCQDHFFAIVSIFSCIFLASYMLMSSSANMFYSSGLILLTFQDALSLVEQVLHMPLAPFLFLLVLHGSSQVTALTGSVGGEIILHNFFRLEIPGWLHRVTVRIAAVIPAIYCVWNAGAEGVYQLLIFTQVIVALTLPCSIVPLFRIASSKALMDSHKMPPLMEFLALITFIGMLGLNIVFVLELSFGNSDWASNLRWNFGGSSFTPYIFLLVTACVSLSFMIWLLATPLKSSSVPLDAQGWNLDLPELVQETTSIGTEITDHGKMSYIDEERENVPEIQAFPEMGNLPESPTVKLVKNLDLDFCNLNRSDPEYRLATIEENSNSTSMEEPTLLKQLDSGQTLDLPDEICGETTSETEMENAALVELVEKTLKIEGEVQMNKSDSEGYVWDLEQVPKMAPGSSPSVTSEGPGSFRSLSGKIDDGGTGPASLSRLAGLGRAARRQLATILDEFWGQLYDLHGQATPKLKAMKFDILLGVDSKAPISPMKADTDGRSDSSGRYFPSQSKMVGSDSHINSSPFDSTEEQLLAPGSLGSSHYEAQRASTPSSLWSHQRRRLDEYVQNSSHGGSQLGVDSGERRYSSLRLPQASEGWDNQPATIHGYQIASYLNRLAANRNNNHFNNEFPAQKKLPMGPTSYKDSNAYALGQKLQSGMSPLQTSSFHNAGVSGSSLIQTEQSYYDNLPPSPSPNVGLPSNTKKYHSLPDISGISVFNRNKNVQWDSPTGLGLGSSINRTAVEQRSLLSNSSSRIIAPLGFNNISPSGKYSDSLNMQLNSKLDASSLWSRQPFEQFGVAGKLHTVGTIGDRSNPVSTTKEASSTMDIQVDLLKSLRHCILKLLKLEGSDWLFKHNDGTDEDLIERVAAREKFIFEVESQELMSHLGPMNDPHNSSRSPLVSSVPNCGDDCVWKTELVVSFGVWCIHRILDLSLMESRPELWGKYTYVLNHLQGVIDPAFAKPRVPMSPCFCLQIPVSSFRLQPTALPLSNGQLPPTSKPGRGKCTTTSMLLDLVKDVEIAISNRKGRTGTAAGDVAFPKGKENLASVLKRYKRRLSNKPAGNQDGTGSRKNSPSSGKSQKSQKNWSIVHMKRREYPSGDWPRPVAWLKGKIEKHY</sequence>
<feature type="transmembrane region" description="Helical" evidence="7">
    <location>
        <begin position="52"/>
        <end position="71"/>
    </location>
</feature>
<proteinExistence type="inferred from homology"/>
<dbReference type="GO" id="GO:0005384">
    <property type="term" value="F:manganese ion transmembrane transporter activity"/>
    <property type="evidence" value="ECO:0007669"/>
    <property type="project" value="TreeGrafter"/>
</dbReference>
<feature type="transmembrane region" description="Helical" evidence="7">
    <location>
        <begin position="327"/>
        <end position="346"/>
    </location>
</feature>
<feature type="transmembrane region" description="Helical" evidence="7">
    <location>
        <begin position="237"/>
        <end position="256"/>
    </location>
</feature>
<evidence type="ECO:0000256" key="6">
    <source>
        <dbReference type="SAM" id="MobiDB-lite"/>
    </source>
</evidence>
<dbReference type="EMBL" id="JAXQNO010000014">
    <property type="protein sequence ID" value="KAK4784169.1"/>
    <property type="molecule type" value="Genomic_DNA"/>
</dbReference>
<dbReference type="Pfam" id="PF01566">
    <property type="entry name" value="Nramp"/>
    <property type="match status" value="1"/>
</dbReference>
<dbReference type="GO" id="GO:0015086">
    <property type="term" value="F:cadmium ion transmembrane transporter activity"/>
    <property type="evidence" value="ECO:0007669"/>
    <property type="project" value="TreeGrafter"/>
</dbReference>
<comment type="similarity">
    <text evidence="2">Belongs to the NRAMP (TC 2.A.55) family.</text>
</comment>